<keyword evidence="1" id="KW-0472">Membrane</keyword>
<keyword evidence="1" id="KW-0812">Transmembrane</keyword>
<organism evidence="2 3">
    <name type="scientific">Rhizopus microsporus</name>
    <dbReference type="NCBI Taxonomy" id="58291"/>
    <lineage>
        <taxon>Eukaryota</taxon>
        <taxon>Fungi</taxon>
        <taxon>Fungi incertae sedis</taxon>
        <taxon>Mucoromycota</taxon>
        <taxon>Mucoromycotina</taxon>
        <taxon>Mucoromycetes</taxon>
        <taxon>Mucorales</taxon>
        <taxon>Mucorineae</taxon>
        <taxon>Rhizopodaceae</taxon>
        <taxon>Rhizopus</taxon>
    </lineage>
</organism>
<protein>
    <submittedName>
        <fullName evidence="2">Uncharacterized protein</fullName>
    </submittedName>
</protein>
<keyword evidence="1" id="KW-1133">Transmembrane helix</keyword>
<dbReference type="AlphaFoldDB" id="A0A1X0RWM6"/>
<evidence type="ECO:0000313" key="3">
    <source>
        <dbReference type="Proteomes" id="UP000242381"/>
    </source>
</evidence>
<reference evidence="2 3" key="1">
    <citation type="journal article" date="2016" name="Proc. Natl. Acad. Sci. U.S.A.">
        <title>Lipid metabolic changes in an early divergent fungus govern the establishment of a mutualistic symbiosis with endobacteria.</title>
        <authorList>
            <person name="Lastovetsky O.A."/>
            <person name="Gaspar M.L."/>
            <person name="Mondo S.J."/>
            <person name="LaButti K.M."/>
            <person name="Sandor L."/>
            <person name="Grigoriev I.V."/>
            <person name="Henry S.A."/>
            <person name="Pawlowska T.E."/>
        </authorList>
    </citation>
    <scope>NUCLEOTIDE SEQUENCE [LARGE SCALE GENOMIC DNA]</scope>
    <source>
        <strain evidence="2 3">ATCC 11559</strain>
    </source>
</reference>
<sequence length="122" mass="13990">MVIYDGISKRTWFNVVHDVFVVNAFPLQKRKELQQKVIRKYAAYGGEIDKDRTKNDSVSQILYSFYSPFSLVWMLFSTAAVLHACKSAEKAEIGNKAIIDIVKDCKERDANLLTEFANVPWP</sequence>
<proteinExistence type="predicted"/>
<accession>A0A1X0RWM6</accession>
<gene>
    <name evidence="2" type="ORF">BCV71DRAFT_271761</name>
</gene>
<name>A0A1X0RWM6_RHIZD</name>
<evidence type="ECO:0000256" key="1">
    <source>
        <dbReference type="SAM" id="Phobius"/>
    </source>
</evidence>
<evidence type="ECO:0000313" key="2">
    <source>
        <dbReference type="EMBL" id="ORE16407.1"/>
    </source>
</evidence>
<dbReference type="Proteomes" id="UP000242381">
    <property type="component" value="Unassembled WGS sequence"/>
</dbReference>
<feature type="transmembrane region" description="Helical" evidence="1">
    <location>
        <begin position="61"/>
        <end position="82"/>
    </location>
</feature>
<dbReference type="EMBL" id="KV921386">
    <property type="protein sequence ID" value="ORE16407.1"/>
    <property type="molecule type" value="Genomic_DNA"/>
</dbReference>